<sequence length="201" mass="21432">MNLASCVSCGSCSSSDVGGKQKSSVNCNEGGCRSSNVTPSCYCGAKAVLRTARTAKNKGKSSDVGGKQKSSVNCNEGGCRSSNVTPSCYCGAKAVLRTARTAKNKGKRFWGCPNFKSGSEECGGCNYFNWFDQYRMGEGGSASTVVIEENLWKHVKNEEELGGNVKIEEHAVGGSLNTQEMRKSCVMSEEVVGDIKILYQL</sequence>
<evidence type="ECO:0000256" key="4">
    <source>
        <dbReference type="PROSITE-ProRule" id="PRU01343"/>
    </source>
</evidence>
<dbReference type="AlphaFoldDB" id="A0A4D6KRS7"/>
<name>A0A4D6KRS7_VIGUN</name>
<accession>A0A4D6KRS7</accession>
<protein>
    <recommendedName>
        <fullName evidence="6">GRF-type domain-containing protein</fullName>
    </recommendedName>
</protein>
<dbReference type="GO" id="GO:0008270">
    <property type="term" value="F:zinc ion binding"/>
    <property type="evidence" value="ECO:0007669"/>
    <property type="project" value="UniProtKB-KW"/>
</dbReference>
<feature type="domain" description="GRF-type" evidence="6">
    <location>
        <begin position="88"/>
        <end position="134"/>
    </location>
</feature>
<evidence type="ECO:0000256" key="2">
    <source>
        <dbReference type="ARBA" id="ARBA00022771"/>
    </source>
</evidence>
<dbReference type="Pfam" id="PF06839">
    <property type="entry name" value="Zn_ribbon_GRF"/>
    <property type="match status" value="1"/>
</dbReference>
<evidence type="ECO:0000259" key="6">
    <source>
        <dbReference type="PROSITE" id="PS51999"/>
    </source>
</evidence>
<feature type="region of interest" description="Disordered" evidence="5">
    <location>
        <begin position="1"/>
        <end position="22"/>
    </location>
</feature>
<evidence type="ECO:0000313" key="7">
    <source>
        <dbReference type="EMBL" id="QCD80232.1"/>
    </source>
</evidence>
<keyword evidence="1" id="KW-0479">Metal-binding</keyword>
<evidence type="ECO:0000256" key="3">
    <source>
        <dbReference type="ARBA" id="ARBA00022833"/>
    </source>
</evidence>
<dbReference type="EMBL" id="CP039346">
    <property type="protein sequence ID" value="QCD80232.1"/>
    <property type="molecule type" value="Genomic_DNA"/>
</dbReference>
<dbReference type="PROSITE" id="PS51999">
    <property type="entry name" value="ZF_GRF"/>
    <property type="match status" value="1"/>
</dbReference>
<feature type="compositionally biased region" description="Low complexity" evidence="5">
    <location>
        <begin position="1"/>
        <end position="18"/>
    </location>
</feature>
<keyword evidence="2 4" id="KW-0863">Zinc-finger</keyword>
<dbReference type="Proteomes" id="UP000501690">
    <property type="component" value="Linkage Group LG2"/>
</dbReference>
<evidence type="ECO:0000256" key="5">
    <source>
        <dbReference type="SAM" id="MobiDB-lite"/>
    </source>
</evidence>
<proteinExistence type="predicted"/>
<reference evidence="7 8" key="1">
    <citation type="submission" date="2019-04" db="EMBL/GenBank/DDBJ databases">
        <title>An improved genome assembly and genetic linkage map for asparagus bean, Vigna unguiculata ssp. sesquipedialis.</title>
        <authorList>
            <person name="Xia Q."/>
            <person name="Zhang R."/>
            <person name="Dong Y."/>
        </authorList>
    </citation>
    <scope>NUCLEOTIDE SEQUENCE [LARGE SCALE GENOMIC DNA]</scope>
    <source>
        <tissue evidence="7">Leaf</tissue>
    </source>
</reference>
<keyword evidence="8" id="KW-1185">Reference proteome</keyword>
<keyword evidence="3" id="KW-0862">Zinc</keyword>
<gene>
    <name evidence="7" type="ORF">DEO72_LG2g553</name>
</gene>
<dbReference type="PANTHER" id="PTHR33248">
    <property type="entry name" value="ZINC ION-BINDING PROTEIN"/>
    <property type="match status" value="1"/>
</dbReference>
<evidence type="ECO:0000256" key="1">
    <source>
        <dbReference type="ARBA" id="ARBA00022723"/>
    </source>
</evidence>
<dbReference type="InterPro" id="IPR010666">
    <property type="entry name" value="Znf_GRF"/>
</dbReference>
<organism evidence="7 8">
    <name type="scientific">Vigna unguiculata</name>
    <name type="common">Cowpea</name>
    <dbReference type="NCBI Taxonomy" id="3917"/>
    <lineage>
        <taxon>Eukaryota</taxon>
        <taxon>Viridiplantae</taxon>
        <taxon>Streptophyta</taxon>
        <taxon>Embryophyta</taxon>
        <taxon>Tracheophyta</taxon>
        <taxon>Spermatophyta</taxon>
        <taxon>Magnoliopsida</taxon>
        <taxon>eudicotyledons</taxon>
        <taxon>Gunneridae</taxon>
        <taxon>Pentapetalae</taxon>
        <taxon>rosids</taxon>
        <taxon>fabids</taxon>
        <taxon>Fabales</taxon>
        <taxon>Fabaceae</taxon>
        <taxon>Papilionoideae</taxon>
        <taxon>50 kb inversion clade</taxon>
        <taxon>NPAAA clade</taxon>
        <taxon>indigoferoid/millettioid clade</taxon>
        <taxon>Phaseoleae</taxon>
        <taxon>Vigna</taxon>
    </lineage>
</organism>
<evidence type="ECO:0000313" key="8">
    <source>
        <dbReference type="Proteomes" id="UP000501690"/>
    </source>
</evidence>